<protein>
    <recommendedName>
        <fullName evidence="4">Acid phosphatase</fullName>
    </recommendedName>
</protein>
<dbReference type="InterPro" id="IPR029033">
    <property type="entry name" value="His_PPase_superfam"/>
</dbReference>
<keyword evidence="3" id="KW-1185">Reference proteome</keyword>
<dbReference type="Proteomes" id="UP001178507">
    <property type="component" value="Unassembled WGS sequence"/>
</dbReference>
<dbReference type="AlphaFoldDB" id="A0AA36J9Z3"/>
<dbReference type="EMBL" id="CAUJNA010003450">
    <property type="protein sequence ID" value="CAJ1402347.1"/>
    <property type="molecule type" value="Genomic_DNA"/>
</dbReference>
<sequence>MRVLAALAGWAIFVWHAGAARWESRGSSKQVLKIRVFWVRHGLSCANVLQYKCSKDPGQVEDFFQDHRGELEASLRKHFGLSGARNGGAAEERRLGRNFSEQAQLDEGYKIKSSGADAFCGFQELANEDADPAKGPGVCSCMVERFPGDTELHEWMGKKSPSCAQSCQEPNCCGGIIPLHGLYQDPLLTDCAAFQSQQAGRRFLEHLANIGFPQLDFVGSSNLMRAMETAYNMFFLGPKGNETLASLVPAQLTPMPYMIEKHHGEHGFVQMDNIPFESEEQLQILQELHPELMEVLDLRFREENFPADMQHWEKFKAVLALELVPRLRPELRPAASLRPVLEEGALDLESHAGHRGAMSNGLHWTDSMKEHYSLGEDFDLDDYLATSSSPGLRELNVALVGHSQTMMEYCFREKPAMNNGIYEKLFILEIDEDLASTSRHVTMRELAADGVRLADGSAVGCREVMSVPEMVKDFEARDVQTCAKGPWNPLEILRLKQDSSGLSACERPFTEDRFAFPSDLPK</sequence>
<proteinExistence type="predicted"/>
<evidence type="ECO:0000256" key="1">
    <source>
        <dbReference type="SAM" id="SignalP"/>
    </source>
</evidence>
<accession>A0AA36J9Z3</accession>
<reference evidence="2" key="1">
    <citation type="submission" date="2023-08" db="EMBL/GenBank/DDBJ databases">
        <authorList>
            <person name="Chen Y."/>
            <person name="Shah S."/>
            <person name="Dougan E. K."/>
            <person name="Thang M."/>
            <person name="Chan C."/>
        </authorList>
    </citation>
    <scope>NUCLEOTIDE SEQUENCE</scope>
</reference>
<comment type="caution">
    <text evidence="2">The sequence shown here is derived from an EMBL/GenBank/DDBJ whole genome shotgun (WGS) entry which is preliminary data.</text>
</comment>
<organism evidence="2 3">
    <name type="scientific">Effrenium voratum</name>
    <dbReference type="NCBI Taxonomy" id="2562239"/>
    <lineage>
        <taxon>Eukaryota</taxon>
        <taxon>Sar</taxon>
        <taxon>Alveolata</taxon>
        <taxon>Dinophyceae</taxon>
        <taxon>Suessiales</taxon>
        <taxon>Symbiodiniaceae</taxon>
        <taxon>Effrenium</taxon>
    </lineage>
</organism>
<feature type="signal peptide" evidence="1">
    <location>
        <begin position="1"/>
        <end position="19"/>
    </location>
</feature>
<dbReference type="SUPFAM" id="SSF53254">
    <property type="entry name" value="Phosphoglycerate mutase-like"/>
    <property type="match status" value="1"/>
</dbReference>
<evidence type="ECO:0000313" key="3">
    <source>
        <dbReference type="Proteomes" id="UP001178507"/>
    </source>
</evidence>
<name>A0AA36J9Z3_9DINO</name>
<evidence type="ECO:0008006" key="4">
    <source>
        <dbReference type="Google" id="ProtNLM"/>
    </source>
</evidence>
<keyword evidence="1" id="KW-0732">Signal</keyword>
<evidence type="ECO:0000313" key="2">
    <source>
        <dbReference type="EMBL" id="CAJ1402347.1"/>
    </source>
</evidence>
<gene>
    <name evidence="2" type="ORF">EVOR1521_LOCUS25260</name>
</gene>
<feature type="chain" id="PRO_5041360413" description="Acid phosphatase" evidence="1">
    <location>
        <begin position="20"/>
        <end position="522"/>
    </location>
</feature>